<keyword evidence="3" id="KW-1185">Reference proteome</keyword>
<protein>
    <submittedName>
        <fullName evidence="2">Uncharacterized protein</fullName>
    </submittedName>
</protein>
<dbReference type="GO" id="GO:0070876">
    <property type="term" value="C:SOSS complex"/>
    <property type="evidence" value="ECO:0007669"/>
    <property type="project" value="InterPro"/>
</dbReference>
<dbReference type="GO" id="GO:0006281">
    <property type="term" value="P:DNA repair"/>
    <property type="evidence" value="ECO:0007669"/>
    <property type="project" value="InterPro"/>
</dbReference>
<proteinExistence type="predicted"/>
<evidence type="ECO:0000256" key="1">
    <source>
        <dbReference type="SAM" id="MobiDB-lite"/>
    </source>
</evidence>
<dbReference type="AlphaFoldDB" id="A0A9W8B5Q6"/>
<feature type="region of interest" description="Disordered" evidence="1">
    <location>
        <begin position="1"/>
        <end position="99"/>
    </location>
</feature>
<evidence type="ECO:0000313" key="3">
    <source>
        <dbReference type="Proteomes" id="UP001151582"/>
    </source>
</evidence>
<evidence type="ECO:0000313" key="2">
    <source>
        <dbReference type="EMBL" id="KAJ1976279.1"/>
    </source>
</evidence>
<gene>
    <name evidence="2" type="ORF">H4R34_004038</name>
</gene>
<organism evidence="2 3">
    <name type="scientific">Dimargaris verticillata</name>
    <dbReference type="NCBI Taxonomy" id="2761393"/>
    <lineage>
        <taxon>Eukaryota</taxon>
        <taxon>Fungi</taxon>
        <taxon>Fungi incertae sedis</taxon>
        <taxon>Zoopagomycota</taxon>
        <taxon>Kickxellomycotina</taxon>
        <taxon>Dimargaritomycetes</taxon>
        <taxon>Dimargaritales</taxon>
        <taxon>Dimargaritaceae</taxon>
        <taxon>Dimargaris</taxon>
    </lineage>
</organism>
<dbReference type="Pfam" id="PF15925">
    <property type="entry name" value="SOSSC"/>
    <property type="match status" value="1"/>
</dbReference>
<comment type="caution">
    <text evidence="2">The sequence shown here is derived from an EMBL/GenBank/DDBJ whole genome shotgun (WGS) entry which is preliminary data.</text>
</comment>
<feature type="compositionally biased region" description="Polar residues" evidence="1">
    <location>
        <begin position="34"/>
        <end position="46"/>
    </location>
</feature>
<accession>A0A9W8B5Q6</accession>
<dbReference type="Proteomes" id="UP001151582">
    <property type="component" value="Unassembled WGS sequence"/>
</dbReference>
<dbReference type="OrthoDB" id="5551320at2759"/>
<dbReference type="EMBL" id="JANBQB010000447">
    <property type="protein sequence ID" value="KAJ1976279.1"/>
    <property type="molecule type" value="Genomic_DNA"/>
</dbReference>
<name>A0A9W8B5Q6_9FUNG</name>
<sequence>MLSQHPQAGHRPRGSTEGPPGLPPTHSRKPYHPPTTTSSYRSNNNGIVLPRQPATAAHPAEFTTSTTAALPMLSNAPFAPPRLTMAGGGGGDTTRAPVGSLRRYNEEAALKQEVNQLLNQAHNTTPGTYVGKLSNNNNMLIPVLPRIAK</sequence>
<reference evidence="2" key="1">
    <citation type="submission" date="2022-07" db="EMBL/GenBank/DDBJ databases">
        <title>Phylogenomic reconstructions and comparative analyses of Kickxellomycotina fungi.</title>
        <authorList>
            <person name="Reynolds N.K."/>
            <person name="Stajich J.E."/>
            <person name="Barry K."/>
            <person name="Grigoriev I.V."/>
            <person name="Crous P."/>
            <person name="Smith M.E."/>
        </authorList>
    </citation>
    <scope>NUCLEOTIDE SEQUENCE</scope>
    <source>
        <strain evidence="2">RSA 567</strain>
    </source>
</reference>
<dbReference type="InterPro" id="IPR031821">
    <property type="entry name" value="SOSSC"/>
</dbReference>